<dbReference type="PANTHER" id="PTHR36435:SF1">
    <property type="entry name" value="CAAX AMINO TERMINAL PROTEASE FAMILY PROTEIN"/>
    <property type="match status" value="1"/>
</dbReference>
<sequence>MKNYFKSRYCPSCGKPVDPTSPCCPYCFAPSPDPYVKRTYGNFLQVSIYKQIGFLALSLLGLSLIMLIVQAILLAINAPADLDGYNEYIASGEFGILYLSISYCLAGVAAGLLLWKDWEKLIRSFAKWKNVLVGIGFAAIIIVATVAYGMLVTNPVYEALGVDSGTTNANQGALNSAILASPVLSCFILSIVGPFCEELGYRVGLFGLSSRLGKVAGYIITIVVFALIHVSFSWDNATEMAVELVNLPSYLIGGVLLTLAYDKFGFPCSFSAHALYNLFSVLMNYASLRSGL</sequence>
<accession>A0A9D9DDK2</accession>
<dbReference type="GO" id="GO:0008237">
    <property type="term" value="F:metallopeptidase activity"/>
    <property type="evidence" value="ECO:0007669"/>
    <property type="project" value="UniProtKB-KW"/>
</dbReference>
<proteinExistence type="predicted"/>
<keyword evidence="1" id="KW-1133">Transmembrane helix</keyword>
<feature type="transmembrane region" description="Helical" evidence="1">
    <location>
        <begin position="215"/>
        <end position="234"/>
    </location>
</feature>
<dbReference type="AlphaFoldDB" id="A0A9D9DDK2"/>
<dbReference type="Proteomes" id="UP000823634">
    <property type="component" value="Unassembled WGS sequence"/>
</dbReference>
<keyword evidence="1" id="KW-0472">Membrane</keyword>
<evidence type="ECO:0000313" key="4">
    <source>
        <dbReference type="Proteomes" id="UP000823634"/>
    </source>
</evidence>
<reference evidence="3" key="2">
    <citation type="journal article" date="2021" name="PeerJ">
        <title>Extensive microbial diversity within the chicken gut microbiome revealed by metagenomics and culture.</title>
        <authorList>
            <person name="Gilroy R."/>
            <person name="Ravi A."/>
            <person name="Getino M."/>
            <person name="Pursley I."/>
            <person name="Horton D.L."/>
            <person name="Alikhan N.F."/>
            <person name="Baker D."/>
            <person name="Gharbi K."/>
            <person name="Hall N."/>
            <person name="Watson M."/>
            <person name="Adriaenssens E.M."/>
            <person name="Foster-Nyarko E."/>
            <person name="Jarju S."/>
            <person name="Secka A."/>
            <person name="Antonio M."/>
            <person name="Oren A."/>
            <person name="Chaudhuri R.R."/>
            <person name="La Ragione R."/>
            <person name="Hildebrand F."/>
            <person name="Pallen M.J."/>
        </authorList>
    </citation>
    <scope>NUCLEOTIDE SEQUENCE</scope>
    <source>
        <strain evidence="3">17113</strain>
    </source>
</reference>
<keyword evidence="3" id="KW-0482">Metalloprotease</keyword>
<keyword evidence="1" id="KW-0812">Transmembrane</keyword>
<feature type="domain" description="CAAX prenyl protease 2/Lysostaphin resistance protein A-like" evidence="2">
    <location>
        <begin position="181"/>
        <end position="279"/>
    </location>
</feature>
<dbReference type="GO" id="GO:0080120">
    <property type="term" value="P:CAAX-box protein maturation"/>
    <property type="evidence" value="ECO:0007669"/>
    <property type="project" value="UniProtKB-ARBA"/>
</dbReference>
<name>A0A9D9DDK2_9FIRM</name>
<evidence type="ECO:0000256" key="1">
    <source>
        <dbReference type="SAM" id="Phobius"/>
    </source>
</evidence>
<dbReference type="GO" id="GO:0004175">
    <property type="term" value="F:endopeptidase activity"/>
    <property type="evidence" value="ECO:0007669"/>
    <property type="project" value="UniProtKB-ARBA"/>
</dbReference>
<comment type="caution">
    <text evidence="3">The sequence shown here is derived from an EMBL/GenBank/DDBJ whole genome shotgun (WGS) entry which is preliminary data.</text>
</comment>
<organism evidence="3 4">
    <name type="scientific">Candidatus Alloenteromonas pullistercoris</name>
    <dbReference type="NCBI Taxonomy" id="2840785"/>
    <lineage>
        <taxon>Bacteria</taxon>
        <taxon>Bacillati</taxon>
        <taxon>Bacillota</taxon>
        <taxon>Bacillota incertae sedis</taxon>
        <taxon>Candidatus Alloenteromonas</taxon>
    </lineage>
</organism>
<dbReference type="PANTHER" id="PTHR36435">
    <property type="entry name" value="SLR1288 PROTEIN"/>
    <property type="match status" value="1"/>
</dbReference>
<keyword evidence="3" id="KW-0645">Protease</keyword>
<feature type="transmembrane region" description="Helical" evidence="1">
    <location>
        <begin position="172"/>
        <end position="195"/>
    </location>
</feature>
<reference evidence="3" key="1">
    <citation type="submission" date="2020-10" db="EMBL/GenBank/DDBJ databases">
        <authorList>
            <person name="Gilroy R."/>
        </authorList>
    </citation>
    <scope>NUCLEOTIDE SEQUENCE</scope>
    <source>
        <strain evidence="3">17113</strain>
    </source>
</reference>
<protein>
    <submittedName>
        <fullName evidence="3">CPBP family intramembrane metalloprotease</fullName>
    </submittedName>
</protein>
<dbReference type="InterPro" id="IPR003675">
    <property type="entry name" value="Rce1/LyrA-like_dom"/>
</dbReference>
<feature type="transmembrane region" description="Helical" evidence="1">
    <location>
        <begin position="96"/>
        <end position="115"/>
    </location>
</feature>
<feature type="transmembrane region" description="Helical" evidence="1">
    <location>
        <begin position="240"/>
        <end position="261"/>
    </location>
</feature>
<dbReference type="EMBL" id="JADINA010000001">
    <property type="protein sequence ID" value="MBO8425724.1"/>
    <property type="molecule type" value="Genomic_DNA"/>
</dbReference>
<feature type="transmembrane region" description="Helical" evidence="1">
    <location>
        <begin position="131"/>
        <end position="152"/>
    </location>
</feature>
<keyword evidence="3" id="KW-0378">Hydrolase</keyword>
<dbReference type="Pfam" id="PF02517">
    <property type="entry name" value="Rce1-like"/>
    <property type="match status" value="1"/>
</dbReference>
<dbReference type="InterPro" id="IPR052710">
    <property type="entry name" value="CAAX_protease"/>
</dbReference>
<evidence type="ECO:0000313" key="3">
    <source>
        <dbReference type="EMBL" id="MBO8425724.1"/>
    </source>
</evidence>
<evidence type="ECO:0000259" key="2">
    <source>
        <dbReference type="Pfam" id="PF02517"/>
    </source>
</evidence>
<feature type="transmembrane region" description="Helical" evidence="1">
    <location>
        <begin position="52"/>
        <end position="76"/>
    </location>
</feature>
<gene>
    <name evidence="3" type="ORF">IAC61_00200</name>
</gene>